<dbReference type="GO" id="GO:0016787">
    <property type="term" value="F:hydrolase activity"/>
    <property type="evidence" value="ECO:0007669"/>
    <property type="project" value="UniProtKB-KW"/>
</dbReference>
<dbReference type="PROSITE" id="PS51192">
    <property type="entry name" value="HELICASE_ATP_BIND_1"/>
    <property type="match status" value="1"/>
</dbReference>
<dbReference type="PROSITE" id="PS51194">
    <property type="entry name" value="HELICASE_CTER"/>
    <property type="match status" value="1"/>
</dbReference>
<dbReference type="OrthoDB" id="10261556at2759"/>
<reference evidence="11 12" key="1">
    <citation type="journal article" date="2016" name="Mol. Biol. Evol.">
        <title>Comparative Genomics of Early-Diverging Mushroom-Forming Fungi Provides Insights into the Origins of Lignocellulose Decay Capabilities.</title>
        <authorList>
            <person name="Nagy L.G."/>
            <person name="Riley R."/>
            <person name="Tritt A."/>
            <person name="Adam C."/>
            <person name="Daum C."/>
            <person name="Floudas D."/>
            <person name="Sun H."/>
            <person name="Yadav J.S."/>
            <person name="Pangilinan J."/>
            <person name="Larsson K.H."/>
            <person name="Matsuura K."/>
            <person name="Barry K."/>
            <person name="Labutti K."/>
            <person name="Kuo R."/>
            <person name="Ohm R.A."/>
            <person name="Bhattacharya S.S."/>
            <person name="Shirouzu T."/>
            <person name="Yoshinaga Y."/>
            <person name="Martin F.M."/>
            <person name="Grigoriev I.V."/>
            <person name="Hibbett D.S."/>
        </authorList>
    </citation>
    <scope>NUCLEOTIDE SEQUENCE [LARGE SCALE GENOMIC DNA]</scope>
    <source>
        <strain evidence="11 12">CBS 109695</strain>
    </source>
</reference>
<dbReference type="InterPro" id="IPR001650">
    <property type="entry name" value="Helicase_C-like"/>
</dbReference>
<feature type="domain" description="Helicase ATP-binding" evidence="9">
    <location>
        <begin position="65"/>
        <end position="239"/>
    </location>
</feature>
<organism evidence="11 12">
    <name type="scientific">Athelia psychrophila</name>
    <dbReference type="NCBI Taxonomy" id="1759441"/>
    <lineage>
        <taxon>Eukaryota</taxon>
        <taxon>Fungi</taxon>
        <taxon>Dikarya</taxon>
        <taxon>Basidiomycota</taxon>
        <taxon>Agaricomycotina</taxon>
        <taxon>Agaricomycetes</taxon>
        <taxon>Agaricomycetidae</taxon>
        <taxon>Atheliales</taxon>
        <taxon>Atheliaceae</taxon>
        <taxon>Athelia</taxon>
    </lineage>
</organism>
<dbReference type="SMART" id="SM00490">
    <property type="entry name" value="HELICc"/>
    <property type="match status" value="1"/>
</dbReference>
<accession>A0A166GBQ8</accession>
<evidence type="ECO:0000256" key="3">
    <source>
        <dbReference type="ARBA" id="ARBA00022840"/>
    </source>
</evidence>
<evidence type="ECO:0000256" key="7">
    <source>
        <dbReference type="ARBA" id="ARBA00034808"/>
    </source>
</evidence>
<proteinExistence type="inferred from homology"/>
<evidence type="ECO:0000259" key="10">
    <source>
        <dbReference type="PROSITE" id="PS51194"/>
    </source>
</evidence>
<keyword evidence="2" id="KW-0547">Nucleotide-binding</keyword>
<dbReference type="SUPFAM" id="SSF52540">
    <property type="entry name" value="P-loop containing nucleoside triphosphate hydrolases"/>
    <property type="match status" value="1"/>
</dbReference>
<dbReference type="PANTHER" id="PTHR13710:SF105">
    <property type="entry name" value="ATP-DEPENDENT DNA HELICASE Q1"/>
    <property type="match status" value="1"/>
</dbReference>
<evidence type="ECO:0000259" key="9">
    <source>
        <dbReference type="PROSITE" id="PS51192"/>
    </source>
</evidence>
<dbReference type="GO" id="GO:0043138">
    <property type="term" value="F:3'-5' DNA helicase activity"/>
    <property type="evidence" value="ECO:0007669"/>
    <property type="project" value="UniProtKB-EC"/>
</dbReference>
<dbReference type="SMART" id="SM00487">
    <property type="entry name" value="DEXDc"/>
    <property type="match status" value="1"/>
</dbReference>
<evidence type="ECO:0000256" key="2">
    <source>
        <dbReference type="ARBA" id="ARBA00022741"/>
    </source>
</evidence>
<comment type="similarity">
    <text evidence="1">Belongs to the helicase family. RecQ subfamily.</text>
</comment>
<name>A0A166GBQ8_9AGAM</name>
<evidence type="ECO:0000256" key="6">
    <source>
        <dbReference type="ARBA" id="ARBA00034617"/>
    </source>
</evidence>
<dbReference type="STRING" id="436010.A0A166GBQ8"/>
<dbReference type="GO" id="GO:0005737">
    <property type="term" value="C:cytoplasm"/>
    <property type="evidence" value="ECO:0007669"/>
    <property type="project" value="TreeGrafter"/>
</dbReference>
<keyword evidence="12" id="KW-1185">Reference proteome</keyword>
<dbReference type="Proteomes" id="UP000076532">
    <property type="component" value="Unassembled WGS sequence"/>
</dbReference>
<evidence type="ECO:0000256" key="8">
    <source>
        <dbReference type="SAM" id="MobiDB-lite"/>
    </source>
</evidence>
<keyword evidence="4" id="KW-0238">DNA-binding</keyword>
<dbReference type="Pfam" id="PF00271">
    <property type="entry name" value="Helicase_C"/>
    <property type="match status" value="1"/>
</dbReference>
<dbReference type="Gene3D" id="3.40.50.300">
    <property type="entry name" value="P-loop containing nucleotide triphosphate hydrolases"/>
    <property type="match status" value="2"/>
</dbReference>
<evidence type="ECO:0000256" key="5">
    <source>
        <dbReference type="ARBA" id="ARBA00023235"/>
    </source>
</evidence>
<feature type="compositionally biased region" description="Basic residues" evidence="8">
    <location>
        <begin position="10"/>
        <end position="21"/>
    </location>
</feature>
<keyword evidence="11" id="KW-0378">Hydrolase</keyword>
<feature type="region of interest" description="Disordered" evidence="8">
    <location>
        <begin position="405"/>
        <end position="435"/>
    </location>
</feature>
<sequence>MSSTSNAPKGTRHRPRKRHSTKATPKNLPSERAILTPKELEGLADLIKEKFEWEDGPRPFQMRAIKAQLRGRDVLVHAGTGTGKAGIIAGPFCHPSSKGCVSIVALPLLGLQDEQVETFKNKFKLTAIAVSSRHGGCNVEKIVAGEWQVVLISPEILLSHWFIQLVLKNTVFGKHVLSVTVDEAHVVLHWGGEFRKKYGMLGIIHSFLPRGVPIVAVSATLPAKLRADVLAKLQFGDDYINIDIGNDCDNVSIVVRAIHEPMNTYVDLNFVLGTNPNTPADIKKTFIYGDDININIEIEDHLDQLLPEHLQGQGLICPYNAVHDKKYLKEVMDLFKRGVIRILICTDAAGMGCNIPDIDVVVQWKLPGSVSTFVQRAGRAGRGRGTTGLAVLLVEPSVYRVDLLAPPLPPGTNEGSQGNKKGESSMVMPRAPSKD</sequence>
<evidence type="ECO:0000313" key="11">
    <source>
        <dbReference type="EMBL" id="KZP17674.1"/>
    </source>
</evidence>
<feature type="domain" description="Helicase C-terminal" evidence="10">
    <location>
        <begin position="281"/>
        <end position="433"/>
    </location>
</feature>
<keyword evidence="5" id="KW-0413">Isomerase</keyword>
<dbReference type="EC" id="5.6.2.4" evidence="7"/>
<dbReference type="PANTHER" id="PTHR13710">
    <property type="entry name" value="DNA HELICASE RECQ FAMILY MEMBER"/>
    <property type="match status" value="1"/>
</dbReference>
<dbReference type="GO" id="GO:0005694">
    <property type="term" value="C:chromosome"/>
    <property type="evidence" value="ECO:0007669"/>
    <property type="project" value="TreeGrafter"/>
</dbReference>
<dbReference type="InterPro" id="IPR014001">
    <property type="entry name" value="Helicase_ATP-bd"/>
</dbReference>
<dbReference type="Pfam" id="PF00270">
    <property type="entry name" value="DEAD"/>
    <property type="match status" value="1"/>
</dbReference>
<dbReference type="EMBL" id="KV417580">
    <property type="protein sequence ID" value="KZP17674.1"/>
    <property type="molecule type" value="Genomic_DNA"/>
</dbReference>
<dbReference type="GO" id="GO:0005524">
    <property type="term" value="F:ATP binding"/>
    <property type="evidence" value="ECO:0007669"/>
    <property type="project" value="UniProtKB-KW"/>
</dbReference>
<dbReference type="GO" id="GO:0003677">
    <property type="term" value="F:DNA binding"/>
    <property type="evidence" value="ECO:0007669"/>
    <property type="project" value="UniProtKB-KW"/>
</dbReference>
<dbReference type="GO" id="GO:0009378">
    <property type="term" value="F:four-way junction helicase activity"/>
    <property type="evidence" value="ECO:0007669"/>
    <property type="project" value="TreeGrafter"/>
</dbReference>
<dbReference type="InterPro" id="IPR011545">
    <property type="entry name" value="DEAD/DEAH_box_helicase_dom"/>
</dbReference>
<evidence type="ECO:0000256" key="1">
    <source>
        <dbReference type="ARBA" id="ARBA00005446"/>
    </source>
</evidence>
<comment type="catalytic activity">
    <reaction evidence="6">
        <text>Couples ATP hydrolysis with the unwinding of duplex DNA by translocating in the 3'-5' direction.</text>
        <dbReference type="EC" id="5.6.2.4"/>
    </reaction>
</comment>
<dbReference type="InterPro" id="IPR027417">
    <property type="entry name" value="P-loop_NTPase"/>
</dbReference>
<gene>
    <name evidence="11" type="ORF">FIBSPDRAFT_956948</name>
</gene>
<protein>
    <recommendedName>
        <fullName evidence="7">DNA 3'-5' helicase</fullName>
        <ecNumber evidence="7">5.6.2.4</ecNumber>
    </recommendedName>
</protein>
<dbReference type="AlphaFoldDB" id="A0A166GBQ8"/>
<evidence type="ECO:0000313" key="12">
    <source>
        <dbReference type="Proteomes" id="UP000076532"/>
    </source>
</evidence>
<feature type="region of interest" description="Disordered" evidence="8">
    <location>
        <begin position="1"/>
        <end position="32"/>
    </location>
</feature>
<evidence type="ECO:0000256" key="4">
    <source>
        <dbReference type="ARBA" id="ARBA00023125"/>
    </source>
</evidence>
<keyword evidence="3" id="KW-0067">ATP-binding</keyword>
<dbReference type="GO" id="GO:0000724">
    <property type="term" value="P:double-strand break repair via homologous recombination"/>
    <property type="evidence" value="ECO:0007669"/>
    <property type="project" value="TreeGrafter"/>
</dbReference>